<dbReference type="Proteomes" id="UP001481677">
    <property type="component" value="Unassembled WGS sequence"/>
</dbReference>
<dbReference type="InterPro" id="IPR033948">
    <property type="entry name" value="ETF_beta_N"/>
</dbReference>
<evidence type="ECO:0000259" key="5">
    <source>
        <dbReference type="SMART" id="SM00893"/>
    </source>
</evidence>
<dbReference type="SUPFAM" id="SSF52402">
    <property type="entry name" value="Adenine nucleotide alpha hydrolases-like"/>
    <property type="match status" value="1"/>
</dbReference>
<protein>
    <recommendedName>
        <fullName evidence="2">Electron transfer flavoprotein subunit beta</fullName>
    </recommendedName>
</protein>
<organism evidence="7 8">
    <name type="scientific">Paraburkholderia azotifigens</name>
    <dbReference type="NCBI Taxonomy" id="2057004"/>
    <lineage>
        <taxon>Bacteria</taxon>
        <taxon>Pseudomonadati</taxon>
        <taxon>Pseudomonadota</taxon>
        <taxon>Betaproteobacteria</taxon>
        <taxon>Burkholderiales</taxon>
        <taxon>Burkholderiaceae</taxon>
        <taxon>Paraburkholderia</taxon>
    </lineage>
</organism>
<reference evidence="7" key="2">
    <citation type="submission" date="2019-08" db="EMBL/GenBank/DDBJ databases">
        <authorList>
            <person name="Im W.-T."/>
        </authorList>
    </citation>
    <scope>NUCLEOTIDE SEQUENCE</scope>
    <source>
        <strain evidence="7">NF 2-5-3</strain>
    </source>
</reference>
<dbReference type="InterPro" id="IPR014730">
    <property type="entry name" value="ETF_a/b_N"/>
</dbReference>
<feature type="domain" description="Electron transfer flavoprotein alpha/beta-subunit N-terminal" evidence="5">
    <location>
        <begin position="23"/>
        <end position="218"/>
    </location>
</feature>
<evidence type="ECO:0000256" key="4">
    <source>
        <dbReference type="ARBA" id="ARBA00022982"/>
    </source>
</evidence>
<dbReference type="Pfam" id="PF01012">
    <property type="entry name" value="ETF"/>
    <property type="match status" value="1"/>
</dbReference>
<gene>
    <name evidence="7" type="ORF">FRZ40_39995</name>
    <name evidence="6" type="ORF">V4C56_07635</name>
</gene>
<dbReference type="AlphaFoldDB" id="A0A5C6V6K6"/>
<evidence type="ECO:0000313" key="7">
    <source>
        <dbReference type="EMBL" id="TXC80454.1"/>
    </source>
</evidence>
<dbReference type="InterPro" id="IPR012255">
    <property type="entry name" value="ETF_b"/>
</dbReference>
<sequence>MKILVTIKQVTSLDEDFELRDDDRDVEADFHVFDLNEWDHYALEEALRLKEGANGDGIEVVVVTVGPERADEELRKCLAKGADRAIRIWSDELEDADPVGVARALAALARREAPDMIFAGVQASDHAYGATGMALAGLLDWPHAAVVAGLEYAPGAGTASARRELEGGAYANVTVQCPAVLTLQLGINTPRYASLRGIKQAASRPIEAVTPDALGLPAEQTGARGSLSRIRRVYVPELGRAQMIDGTPAEQAARLAGIIKELRGEAQ</sequence>
<dbReference type="Proteomes" id="UP000321776">
    <property type="component" value="Unassembled WGS sequence"/>
</dbReference>
<dbReference type="SMART" id="SM00893">
    <property type="entry name" value="ETF"/>
    <property type="match status" value="1"/>
</dbReference>
<dbReference type="CDD" id="cd01714">
    <property type="entry name" value="ETF_beta"/>
    <property type="match status" value="1"/>
</dbReference>
<name>A0A5C6V6K6_9BURK</name>
<comment type="caution">
    <text evidence="7">The sequence shown here is derived from an EMBL/GenBank/DDBJ whole genome shotgun (WGS) entry which is preliminary data.</text>
</comment>
<dbReference type="RefSeq" id="WP_147237970.1">
    <property type="nucleotide sequence ID" value="NZ_JAZHFZ010000004.1"/>
</dbReference>
<proteinExistence type="inferred from homology"/>
<comment type="similarity">
    <text evidence="1">Belongs to the ETF beta-subunit/FixA family.</text>
</comment>
<reference evidence="7 8" key="1">
    <citation type="journal article" date="2018" name="Int. J. Syst. Evol. Microbiol.">
        <title>Paraburkholderia azotifigens sp. nov., a nitrogen-fixing bacterium isolated from paddy soil.</title>
        <authorList>
            <person name="Choi G.M."/>
            <person name="Im W.T."/>
        </authorList>
    </citation>
    <scope>NUCLEOTIDE SEQUENCE [LARGE SCALE GENOMIC DNA]</scope>
    <source>
        <strain evidence="7 8">NF 2-5-3</strain>
    </source>
</reference>
<dbReference type="EMBL" id="VOQS01000005">
    <property type="protein sequence ID" value="TXC80454.1"/>
    <property type="molecule type" value="Genomic_DNA"/>
</dbReference>
<dbReference type="PANTHER" id="PTHR21294:SF8">
    <property type="entry name" value="ELECTRON TRANSFER FLAVOPROTEIN SUBUNIT BETA"/>
    <property type="match status" value="1"/>
</dbReference>
<dbReference type="Gene3D" id="3.40.50.620">
    <property type="entry name" value="HUPs"/>
    <property type="match status" value="1"/>
</dbReference>
<evidence type="ECO:0000313" key="6">
    <source>
        <dbReference type="EMBL" id="MEM5339506.1"/>
    </source>
</evidence>
<dbReference type="PANTHER" id="PTHR21294">
    <property type="entry name" value="ELECTRON TRANSFER FLAVOPROTEIN BETA-SUBUNIT"/>
    <property type="match status" value="1"/>
</dbReference>
<evidence type="ECO:0000256" key="2">
    <source>
        <dbReference type="ARBA" id="ARBA00016797"/>
    </source>
</evidence>
<dbReference type="PIRSF" id="PIRSF000090">
    <property type="entry name" value="Beta-ETF"/>
    <property type="match status" value="1"/>
</dbReference>
<keyword evidence="4" id="KW-0249">Electron transport</keyword>
<evidence type="ECO:0000313" key="9">
    <source>
        <dbReference type="Proteomes" id="UP001481677"/>
    </source>
</evidence>
<reference evidence="6 9" key="3">
    <citation type="submission" date="2024-01" db="EMBL/GenBank/DDBJ databases">
        <title>The diversity of rhizobia nodulating Mimosa spp. in eleven states of Brazil covering several biomes is determined by host plant, location, and edaphic factors.</title>
        <authorList>
            <person name="Rouws L."/>
            <person name="Barauna A."/>
            <person name="Beukes C."/>
            <person name="De Faria S.M."/>
            <person name="Gross E."/>
            <person name="Dos Reis Junior F.B."/>
            <person name="Simon M."/>
            <person name="Maluk M."/>
            <person name="Odee D.W."/>
            <person name="Kenicer G."/>
            <person name="Young J.P.W."/>
            <person name="Reis V.M."/>
            <person name="Zilli J."/>
            <person name="James E.K."/>
        </authorList>
    </citation>
    <scope>NUCLEOTIDE SEQUENCE [LARGE SCALE GENOMIC DNA]</scope>
    <source>
        <strain evidence="6 9">JPY530</strain>
    </source>
</reference>
<dbReference type="InterPro" id="IPR014729">
    <property type="entry name" value="Rossmann-like_a/b/a_fold"/>
</dbReference>
<dbReference type="GO" id="GO:0009055">
    <property type="term" value="F:electron transfer activity"/>
    <property type="evidence" value="ECO:0007669"/>
    <property type="project" value="InterPro"/>
</dbReference>
<accession>A0A5C6V6K6</accession>
<dbReference type="EMBL" id="JAZHGA010000004">
    <property type="protein sequence ID" value="MEM5339506.1"/>
    <property type="molecule type" value="Genomic_DNA"/>
</dbReference>
<keyword evidence="3" id="KW-0813">Transport</keyword>
<keyword evidence="9" id="KW-1185">Reference proteome</keyword>
<evidence type="ECO:0000256" key="3">
    <source>
        <dbReference type="ARBA" id="ARBA00022448"/>
    </source>
</evidence>
<evidence type="ECO:0000256" key="1">
    <source>
        <dbReference type="ARBA" id="ARBA00007557"/>
    </source>
</evidence>
<evidence type="ECO:0000313" key="8">
    <source>
        <dbReference type="Proteomes" id="UP000321776"/>
    </source>
</evidence>